<evidence type="ECO:0000313" key="7">
    <source>
        <dbReference type="Proteomes" id="UP000449547"/>
    </source>
</evidence>
<feature type="region of interest" description="Disordered" evidence="4">
    <location>
        <begin position="209"/>
        <end position="297"/>
    </location>
</feature>
<evidence type="ECO:0000256" key="1">
    <source>
        <dbReference type="ARBA" id="ARBA00022553"/>
    </source>
</evidence>
<dbReference type="GO" id="GO:0008361">
    <property type="term" value="P:regulation of cell size"/>
    <property type="evidence" value="ECO:0007669"/>
    <property type="project" value="UniProtKB-ARBA"/>
</dbReference>
<protein>
    <recommendedName>
        <fullName evidence="5">RRM domain-containing protein</fullName>
    </recommendedName>
</protein>
<dbReference type="VEuPathDB" id="FungiDB:DIURU_004848"/>
<dbReference type="OMA" id="YSNYHQK"/>
<dbReference type="PROSITE" id="PS50102">
    <property type="entry name" value="RRM"/>
    <property type="match status" value="1"/>
</dbReference>
<evidence type="ECO:0000256" key="2">
    <source>
        <dbReference type="ARBA" id="ARBA00022884"/>
    </source>
</evidence>
<reference evidence="6 7" key="1">
    <citation type="submission" date="2019-07" db="EMBL/GenBank/DDBJ databases">
        <title>Genome assembly of two rare yeast pathogens: Diutina rugosa and Trichomonascus ciferrii.</title>
        <authorList>
            <person name="Mixao V."/>
            <person name="Saus E."/>
            <person name="Hansen A."/>
            <person name="Lass-Flor C."/>
            <person name="Gabaldon T."/>
        </authorList>
    </citation>
    <scope>NUCLEOTIDE SEQUENCE [LARGE SCALE GENOMIC DNA]</scope>
    <source>
        <strain evidence="6 7">CBS 613</strain>
    </source>
</reference>
<accession>A0A642UMA1</accession>
<dbReference type="GeneID" id="54783499"/>
<dbReference type="Proteomes" id="UP000449547">
    <property type="component" value="Unassembled WGS sequence"/>
</dbReference>
<feature type="region of interest" description="Disordered" evidence="4">
    <location>
        <begin position="21"/>
        <end position="84"/>
    </location>
</feature>
<evidence type="ECO:0000313" key="6">
    <source>
        <dbReference type="EMBL" id="KAA8897995.1"/>
    </source>
</evidence>
<sequence length="567" mass="59945">MSEPLFHPSFSSLALSSAPSMGLSNQIQSSLPSQPQQVHGNSQPGPAAHPQGHSQPHGQTHSQGPQGQQFAQQSTQAYPQTNQHQSPSFLVLTNCPPDLTPREATIIFSLVIDDILSIEISDYKVIAAFKSPSTCITTAKLLDGKCIFGQEYAPVKIELDQSQGLSNQFSNMRLSSQLPSLSSPPLMTPSSGTGLAKLSQSRSRFVFSDPFAPANGAQPVQPNGQAPPHIDLTELSQNSLMSASANPTTPADPWGPQSSLSLNSAPRTPSVNAPFDWSSQNGQTNGQVPPPDRRRTSSAFFTNTQQFAQAPVASQASLSSSHTSHPSSQPASAPSVPSTSSDQQTSSPHTSPVGPTPQSSKPSSSAPSNQSSSQSQPQPSSKDVPDLSLLARVPPPANPADQNPPCNTLYVGNLPPDATEAELRTLFMPQKGYRRLSFRTKNSSSNNGSGGSSHNHGPMCFVEFEDVAHATRALAELYGRALPRPNGGNGKGGIRLSFSKNPLGVRGPGNPRRSSTQQLSGQQQSSQQQQQSQQPQQPQPSQQQQAQAAAPPAGGVGNYGYSNYHVK</sequence>
<feature type="compositionally biased region" description="Low complexity" evidence="4">
    <location>
        <begin position="62"/>
        <end position="80"/>
    </location>
</feature>
<dbReference type="InterPro" id="IPR000504">
    <property type="entry name" value="RRM_dom"/>
</dbReference>
<dbReference type="OrthoDB" id="431169at2759"/>
<dbReference type="Pfam" id="PF00076">
    <property type="entry name" value="RRM_1"/>
    <property type="match status" value="1"/>
</dbReference>
<organism evidence="6 7">
    <name type="scientific">Diutina rugosa</name>
    <name type="common">Yeast</name>
    <name type="synonym">Candida rugosa</name>
    <dbReference type="NCBI Taxonomy" id="5481"/>
    <lineage>
        <taxon>Eukaryota</taxon>
        <taxon>Fungi</taxon>
        <taxon>Dikarya</taxon>
        <taxon>Ascomycota</taxon>
        <taxon>Saccharomycotina</taxon>
        <taxon>Pichiomycetes</taxon>
        <taxon>Debaryomycetaceae</taxon>
        <taxon>Diutina</taxon>
    </lineage>
</organism>
<gene>
    <name evidence="6" type="ORF">DIURU_004848</name>
</gene>
<keyword evidence="7" id="KW-1185">Reference proteome</keyword>
<dbReference type="FunFam" id="3.30.70.330:FF:000089">
    <property type="entry name" value="RNA binding protein"/>
    <property type="match status" value="1"/>
</dbReference>
<dbReference type="EMBL" id="SWFT01000149">
    <property type="protein sequence ID" value="KAA8897995.1"/>
    <property type="molecule type" value="Genomic_DNA"/>
</dbReference>
<dbReference type="InterPro" id="IPR035979">
    <property type="entry name" value="RBD_domain_sf"/>
</dbReference>
<dbReference type="InterPro" id="IPR012677">
    <property type="entry name" value="Nucleotide-bd_a/b_plait_sf"/>
</dbReference>
<feature type="compositionally biased region" description="Low complexity" evidence="4">
    <location>
        <begin position="21"/>
        <end position="37"/>
    </location>
</feature>
<dbReference type="GO" id="GO:0003723">
    <property type="term" value="F:RNA binding"/>
    <property type="evidence" value="ECO:0007669"/>
    <property type="project" value="UniProtKB-UniRule"/>
</dbReference>
<feature type="compositionally biased region" description="Low complexity" evidence="4">
    <location>
        <begin position="310"/>
        <end position="381"/>
    </location>
</feature>
<feature type="compositionally biased region" description="Polar residues" evidence="4">
    <location>
        <begin position="52"/>
        <end position="61"/>
    </location>
</feature>
<evidence type="ECO:0000259" key="5">
    <source>
        <dbReference type="PROSITE" id="PS50102"/>
    </source>
</evidence>
<dbReference type="PANTHER" id="PTHR10501">
    <property type="entry name" value="U1 SMALL NUCLEAR RIBONUCLEOPROTEIN A/U2 SMALL NUCLEAR RIBONUCLEOPROTEIN B"/>
    <property type="match status" value="1"/>
</dbReference>
<proteinExistence type="predicted"/>
<feature type="compositionally biased region" description="Low complexity" evidence="4">
    <location>
        <begin position="517"/>
        <end position="553"/>
    </location>
</feature>
<comment type="caution">
    <text evidence="6">The sequence shown here is derived from an EMBL/GenBank/DDBJ whole genome shotgun (WGS) entry which is preliminary data.</text>
</comment>
<feature type="region of interest" description="Disordered" evidence="4">
    <location>
        <begin position="309"/>
        <end position="409"/>
    </location>
</feature>
<evidence type="ECO:0000256" key="4">
    <source>
        <dbReference type="SAM" id="MobiDB-lite"/>
    </source>
</evidence>
<keyword evidence="2 3" id="KW-0694">RNA-binding</keyword>
<dbReference type="Gene3D" id="3.30.70.330">
    <property type="match status" value="1"/>
</dbReference>
<feature type="compositionally biased region" description="Polar residues" evidence="4">
    <location>
        <begin position="256"/>
        <end position="287"/>
    </location>
</feature>
<dbReference type="RefSeq" id="XP_034010252.1">
    <property type="nucleotide sequence ID" value="XM_034157766.1"/>
</dbReference>
<dbReference type="SMART" id="SM00360">
    <property type="entry name" value="RRM"/>
    <property type="match status" value="1"/>
</dbReference>
<feature type="region of interest" description="Disordered" evidence="4">
    <location>
        <begin position="481"/>
        <end position="567"/>
    </location>
</feature>
<name>A0A642UMA1_DIURU</name>
<feature type="compositionally biased region" description="Polar residues" evidence="4">
    <location>
        <begin position="234"/>
        <end position="249"/>
    </location>
</feature>
<dbReference type="SUPFAM" id="SSF54928">
    <property type="entry name" value="RNA-binding domain, RBD"/>
    <property type="match status" value="1"/>
</dbReference>
<keyword evidence="1" id="KW-0597">Phosphoprotein</keyword>
<dbReference type="AlphaFoldDB" id="A0A642UMA1"/>
<evidence type="ECO:0000256" key="3">
    <source>
        <dbReference type="PROSITE-ProRule" id="PRU00176"/>
    </source>
</evidence>
<feature type="domain" description="RRM" evidence="5">
    <location>
        <begin position="407"/>
        <end position="501"/>
    </location>
</feature>